<feature type="domain" description="Oxidoreductase acuF-like C2H2 type zinc-finger" evidence="2">
    <location>
        <begin position="288"/>
        <end position="315"/>
    </location>
</feature>
<dbReference type="OrthoDB" id="6133115at2759"/>
<dbReference type="EMBL" id="KZ679260">
    <property type="protein sequence ID" value="PTB42431.1"/>
    <property type="molecule type" value="Genomic_DNA"/>
</dbReference>
<accession>A0A2T3ZC99</accession>
<evidence type="ECO:0000256" key="1">
    <source>
        <dbReference type="SAM" id="MobiDB-lite"/>
    </source>
</evidence>
<name>A0A2T3ZC99_TRIA4</name>
<dbReference type="InterPro" id="IPR058925">
    <property type="entry name" value="zf-C2H2_AcuF"/>
</dbReference>
<dbReference type="Pfam" id="PF26082">
    <property type="entry name" value="zf-C2H2_AcuF"/>
    <property type="match status" value="1"/>
</dbReference>
<feature type="region of interest" description="Disordered" evidence="1">
    <location>
        <begin position="496"/>
        <end position="518"/>
    </location>
</feature>
<proteinExistence type="predicted"/>
<evidence type="ECO:0000313" key="4">
    <source>
        <dbReference type="Proteomes" id="UP000240493"/>
    </source>
</evidence>
<keyword evidence="4" id="KW-1185">Reference proteome</keyword>
<dbReference type="PANTHER" id="PTHR35391">
    <property type="entry name" value="C2H2-TYPE DOMAIN-CONTAINING PROTEIN-RELATED"/>
    <property type="match status" value="1"/>
</dbReference>
<organism evidence="3 4">
    <name type="scientific">Trichoderma asperellum (strain ATCC 204424 / CBS 433.97 / NBRC 101777)</name>
    <dbReference type="NCBI Taxonomy" id="1042311"/>
    <lineage>
        <taxon>Eukaryota</taxon>
        <taxon>Fungi</taxon>
        <taxon>Dikarya</taxon>
        <taxon>Ascomycota</taxon>
        <taxon>Pezizomycotina</taxon>
        <taxon>Sordariomycetes</taxon>
        <taxon>Hypocreomycetidae</taxon>
        <taxon>Hypocreales</taxon>
        <taxon>Hypocreaceae</taxon>
        <taxon>Trichoderma</taxon>
    </lineage>
</organism>
<evidence type="ECO:0000313" key="3">
    <source>
        <dbReference type="EMBL" id="PTB42431.1"/>
    </source>
</evidence>
<reference evidence="3 4" key="1">
    <citation type="submission" date="2016-07" db="EMBL/GenBank/DDBJ databases">
        <title>Multiple horizontal gene transfer events from other fungi enriched the ability of initially mycotrophic Trichoderma (Ascomycota) to feed on dead plant biomass.</title>
        <authorList>
            <consortium name="DOE Joint Genome Institute"/>
            <person name="Aerts A."/>
            <person name="Atanasova L."/>
            <person name="Chenthamara K."/>
            <person name="Zhang J."/>
            <person name="Grujic M."/>
            <person name="Henrissat B."/>
            <person name="Kuo A."/>
            <person name="Salamov A."/>
            <person name="Lipzen A."/>
            <person name="Labutti K."/>
            <person name="Barry K."/>
            <person name="Miao Y."/>
            <person name="Rahimi M.J."/>
            <person name="Shen Q."/>
            <person name="Grigoriev I.V."/>
            <person name="Kubicek C.P."/>
            <person name="Druzhinina I.S."/>
        </authorList>
    </citation>
    <scope>NUCLEOTIDE SEQUENCE [LARGE SCALE GENOMIC DNA]</scope>
    <source>
        <strain evidence="3 4">CBS 433.97</strain>
    </source>
</reference>
<protein>
    <recommendedName>
        <fullName evidence="2">Oxidoreductase acuF-like C2H2 type zinc-finger domain-containing protein</fullName>
    </recommendedName>
</protein>
<dbReference type="PANTHER" id="PTHR35391:SF7">
    <property type="entry name" value="C2H2-TYPE DOMAIN-CONTAINING PROTEIN"/>
    <property type="match status" value="1"/>
</dbReference>
<sequence length="629" mass="70542">MATISAKSHNVRQHFLDFITLSRESQSSLSPYVSPSAIVDCLERFSLWAGNMGAMRSPQTPLSLDQRLSQAADIGEQINRQLGEIEEAIDDLTNIIRHPISNRDIAIDQDNNSSIVGISAIEKTSKGSLDEASINLQIIHECINSLFRLGMLIRKLSPRDRFKQALLNSDLTFPDSFDIDYVKNKYPKIANSPLSIRVGGGIAKRRNFIRYCRDHRSRLGIDETTIHNATDTELLSSKATTFAPLPNFNLTLQEEEFDDFSLVSASTMATSLSNLTLPRLVDLAPTNQPFECPICFTIQSFRHEKSWKLHAFRDLKAYVCTQGGVECDAEFFEDRDSWFEHELQKHRSRYSCILCKSAGFSDPDLQDHILKVHGDFSDSQLRMLQEGGRKCPTQFEARDCPFCDEWAEELLQKSNSGSQPFKSIQGILVNHERFKRHVASHQEQLAIFAVPRANEDEDLPISGSITHSVEVPTSIATDINAPQDEDVEGENVFEQNTHDVPDDISSNHSTTSKDDMPNAQRTNAFIGVEHNNEIQEIATVDNSPRASMISPISTSSAEENLKIVPVKSRRNSSTVHSWTCCSCGMGAFIYEITVQCLEPTCQHRRCSHCSVKLESVGPSQKAQWSTPFL</sequence>
<dbReference type="AlphaFoldDB" id="A0A2T3ZC99"/>
<dbReference type="STRING" id="1042311.A0A2T3ZC99"/>
<gene>
    <name evidence="3" type="ORF">M441DRAFT_191120</name>
</gene>
<dbReference type="Proteomes" id="UP000240493">
    <property type="component" value="Unassembled WGS sequence"/>
</dbReference>
<evidence type="ECO:0000259" key="2">
    <source>
        <dbReference type="Pfam" id="PF26082"/>
    </source>
</evidence>